<reference evidence="2" key="1">
    <citation type="submission" date="2013-05" db="EMBL/GenBank/DDBJ databases">
        <title>Genome assembly of Cystobacter fuscus DSM 2262.</title>
        <authorList>
            <person name="Sharma G."/>
            <person name="Khatri I."/>
            <person name="Kaur C."/>
            <person name="Mayilraj S."/>
            <person name="Subramanian S."/>
        </authorList>
    </citation>
    <scope>NUCLEOTIDE SEQUENCE [LARGE SCALE GENOMIC DNA]</scope>
    <source>
        <strain evidence="2">DSM 2262</strain>
    </source>
</reference>
<evidence type="ECO:0000313" key="3">
    <source>
        <dbReference type="Proteomes" id="UP000011682"/>
    </source>
</evidence>
<proteinExistence type="predicted"/>
<evidence type="ECO:0000313" key="2">
    <source>
        <dbReference type="EMBL" id="EPX56875.1"/>
    </source>
</evidence>
<keyword evidence="3" id="KW-1185">Reference proteome</keyword>
<evidence type="ECO:0000259" key="1">
    <source>
        <dbReference type="Pfam" id="PF12770"/>
    </source>
</evidence>
<dbReference type="Pfam" id="PF13289">
    <property type="entry name" value="SIR2_2"/>
    <property type="match status" value="1"/>
</dbReference>
<gene>
    <name evidence="2" type="ORF">D187_007311</name>
</gene>
<feature type="domain" description="CHAT" evidence="1">
    <location>
        <begin position="70"/>
        <end position="341"/>
    </location>
</feature>
<comment type="caution">
    <text evidence="2">The sequence shown here is derived from an EMBL/GenBank/DDBJ whole genome shotgun (WGS) entry which is preliminary data.</text>
</comment>
<dbReference type="InterPro" id="IPR024983">
    <property type="entry name" value="CHAT_dom"/>
</dbReference>
<dbReference type="Pfam" id="PF12770">
    <property type="entry name" value="CHAT"/>
    <property type="match status" value="1"/>
</dbReference>
<dbReference type="OrthoDB" id="5480778at2"/>
<dbReference type="Proteomes" id="UP000011682">
    <property type="component" value="Unassembled WGS sequence"/>
</dbReference>
<dbReference type="eggNOG" id="COG4995">
    <property type="taxonomic scope" value="Bacteria"/>
</dbReference>
<name>S9NXB9_CYSF2</name>
<dbReference type="AlphaFoldDB" id="S9NXB9"/>
<dbReference type="EMBL" id="ANAH02000065">
    <property type="protein sequence ID" value="EPX56875.1"/>
    <property type="molecule type" value="Genomic_DNA"/>
</dbReference>
<sequence length="666" mass="74473">MRMELEQEDRALACRFELVHGDTGYQVRFSAGGVQPIERPFGFELPLGARTRSVIARIEQGICTRPDLQDVGSQLWNALRPPGVFEAFVKLEEQADETRPLFIWLDIPPEAEVERLPWEALHDEMASSFLGTDARYCLLRPPPRGCPPALRPPSAEQPLRVLVVIPEGSGLQVQYEWNNLRGVARGMGEVLHLGLVEGRVTPDRLLAELKASPWDVLHYIGHGEVTEEGITLRLNQETPEQGDFWMDAGTFANLVQGQQLRLALLNCCLGASPSISRTLSGLGPHLMRAARVPAVVAMRYEISDTVSIRFADSFYRELLTGGAPGHVGLAVQQARRSLRINASGDTVRGFITPVLYLTPGCERLFDIRPAPERQRVAPAPARPMLRLPETLVRSLRHGRLIPVVGPGLHRLAPMTRRRNVEAPVLAPTLGQLIHRLAQECGYPEEEDLLLMERAHDWFLALLLARVCQHYQRNGQRYELIESIQTVCGHAEPPAPLQQIATWDVPGIFYLHFDGLMEEALKRARKLPRVLNRVEQSLPGEHAEPLLLNVLGTLTHATSLVLSETDHEHLCWERLPHASLEVVDLIHQMGRGFLFLGVSPRAHLVRRLASLLEVGEASMQGPCFFVSAAATEVDAAYWKPFNVQWIHEEPAAVVEELTSRLEKQEEP</sequence>
<protein>
    <recommendedName>
        <fullName evidence="1">CHAT domain-containing protein</fullName>
    </recommendedName>
</protein>
<accession>S9NXB9</accession>
<dbReference type="RefSeq" id="WP_002626115.1">
    <property type="nucleotide sequence ID" value="NZ_ANAH02000065.1"/>
</dbReference>
<organism evidence="2 3">
    <name type="scientific">Cystobacter fuscus (strain ATCC 25194 / DSM 2262 / NBRC 100088 / M29)</name>
    <dbReference type="NCBI Taxonomy" id="1242864"/>
    <lineage>
        <taxon>Bacteria</taxon>
        <taxon>Pseudomonadati</taxon>
        <taxon>Myxococcota</taxon>
        <taxon>Myxococcia</taxon>
        <taxon>Myxococcales</taxon>
        <taxon>Cystobacterineae</taxon>
        <taxon>Archangiaceae</taxon>
        <taxon>Cystobacter</taxon>
    </lineage>
</organism>